<reference evidence="2 3" key="2">
    <citation type="submission" date="2020-07" db="EMBL/GenBank/DDBJ databases">
        <authorList>
            <person name="Yu X."/>
        </authorList>
    </citation>
    <scope>NUCLEOTIDE SEQUENCE [LARGE SCALE GENOMIC DNA]</scope>
    <source>
        <strain evidence="3">24</strain>
    </source>
</reference>
<name>A0A7D6DVK0_9MYCO</name>
<reference evidence="3" key="1">
    <citation type="submission" date="2020-07" db="EMBL/GenBank/DDBJ databases">
        <title>Description of Mycobacterium gordonae subsp. intergordonae subsp.nov. and Mycobacterium gordonae subsp. gordonae subsp. nov.</title>
        <authorList>
            <person name="Yu X."/>
        </authorList>
    </citation>
    <scope>NUCLEOTIDE SEQUENCE [LARGE SCALE GENOMIC DNA]</scope>
    <source>
        <strain evidence="3">24</strain>
    </source>
</reference>
<sequence>MPVAESIPTLVIGWPAAVWVSQMQSCRPTEELSKTLRRPRSAGAIVGADHD</sequence>
<feature type="region of interest" description="Disordered" evidence="1">
    <location>
        <begin position="31"/>
        <end position="51"/>
    </location>
</feature>
<dbReference type="Proteomes" id="UP000510682">
    <property type="component" value="Chromosome"/>
</dbReference>
<reference evidence="3" key="3">
    <citation type="submission" date="2023-07" db="EMBL/GenBank/DDBJ databases">
        <title>Description of Mycobacterium gordonae subsp. intergordonae subsp.nov. and Mycobacterium gordonae subsp. gordonae subsp. nov.</title>
        <authorList>
            <person name="Huang H."/>
        </authorList>
    </citation>
    <scope>NUCLEOTIDE SEQUENCE [LARGE SCALE GENOMIC DNA]</scope>
    <source>
        <strain evidence="3">24</strain>
    </source>
</reference>
<evidence type="ECO:0000256" key="1">
    <source>
        <dbReference type="SAM" id="MobiDB-lite"/>
    </source>
</evidence>
<evidence type="ECO:0000313" key="2">
    <source>
        <dbReference type="EMBL" id="QLL05787.1"/>
    </source>
</evidence>
<protein>
    <submittedName>
        <fullName evidence="2">Uncharacterized protein</fullName>
    </submittedName>
</protein>
<keyword evidence="3" id="KW-1185">Reference proteome</keyword>
<dbReference type="AlphaFoldDB" id="A0A7D6DVK0"/>
<proteinExistence type="predicted"/>
<accession>A0A7D6DVK0</accession>
<dbReference type="RefSeq" id="WP_180914284.1">
    <property type="nucleotide sequence ID" value="NZ_CP059165.1"/>
</dbReference>
<dbReference type="EMBL" id="CP059165">
    <property type="protein sequence ID" value="QLL05787.1"/>
    <property type="molecule type" value="Genomic_DNA"/>
</dbReference>
<gene>
    <name evidence="2" type="ORF">H0P51_18465</name>
</gene>
<dbReference type="KEGG" id="mgor:H0P51_18465"/>
<evidence type="ECO:0000313" key="3">
    <source>
        <dbReference type="Proteomes" id="UP000510682"/>
    </source>
</evidence>
<organism evidence="2 3">
    <name type="scientific">Mycobacterium vicinigordonae</name>
    <dbReference type="NCBI Taxonomy" id="1719132"/>
    <lineage>
        <taxon>Bacteria</taxon>
        <taxon>Bacillati</taxon>
        <taxon>Actinomycetota</taxon>
        <taxon>Actinomycetes</taxon>
        <taxon>Mycobacteriales</taxon>
        <taxon>Mycobacteriaceae</taxon>
        <taxon>Mycobacterium</taxon>
    </lineage>
</organism>